<feature type="region of interest" description="Disordered" evidence="1">
    <location>
        <begin position="87"/>
        <end position="119"/>
    </location>
</feature>
<evidence type="ECO:0000313" key="3">
    <source>
        <dbReference type="Proteomes" id="UP001165121"/>
    </source>
</evidence>
<reference evidence="2" key="1">
    <citation type="submission" date="2023-04" db="EMBL/GenBank/DDBJ databases">
        <title>Phytophthora fragariaefolia NBRC 109709.</title>
        <authorList>
            <person name="Ichikawa N."/>
            <person name="Sato H."/>
            <person name="Tonouchi N."/>
        </authorList>
    </citation>
    <scope>NUCLEOTIDE SEQUENCE</scope>
    <source>
        <strain evidence="2">NBRC 109709</strain>
    </source>
</reference>
<comment type="caution">
    <text evidence="2">The sequence shown here is derived from an EMBL/GenBank/DDBJ whole genome shotgun (WGS) entry which is preliminary data.</text>
</comment>
<gene>
    <name evidence="2" type="ORF">Pfra01_002970500</name>
</gene>
<organism evidence="2 3">
    <name type="scientific">Phytophthora fragariaefolia</name>
    <dbReference type="NCBI Taxonomy" id="1490495"/>
    <lineage>
        <taxon>Eukaryota</taxon>
        <taxon>Sar</taxon>
        <taxon>Stramenopiles</taxon>
        <taxon>Oomycota</taxon>
        <taxon>Peronosporomycetes</taxon>
        <taxon>Peronosporales</taxon>
        <taxon>Peronosporaceae</taxon>
        <taxon>Phytophthora</taxon>
    </lineage>
</organism>
<keyword evidence="3" id="KW-1185">Reference proteome</keyword>
<proteinExistence type="predicted"/>
<evidence type="ECO:0000313" key="2">
    <source>
        <dbReference type="EMBL" id="GMG16274.1"/>
    </source>
</evidence>
<accession>A0A9W7DAA1</accession>
<dbReference type="AlphaFoldDB" id="A0A9W7DAA1"/>
<feature type="region of interest" description="Disordered" evidence="1">
    <location>
        <begin position="1"/>
        <end position="71"/>
    </location>
</feature>
<sequence>MPASSSTRTARPPSERTPQQTAAATASPAASLGSARAPRSAGRSRASRHGPLDTVMTPDGPILQRDPARAQTDAIELEAHPSLNIGTNRLGGRDIRGLRDNLASMSESGANDNGKRPRQ</sequence>
<protein>
    <submittedName>
        <fullName evidence="2">Unnamed protein product</fullName>
    </submittedName>
</protein>
<name>A0A9W7DAA1_9STRA</name>
<dbReference type="OrthoDB" id="129740at2759"/>
<dbReference type="Proteomes" id="UP001165121">
    <property type="component" value="Unassembled WGS sequence"/>
</dbReference>
<dbReference type="EMBL" id="BSXT01018927">
    <property type="protein sequence ID" value="GMG16274.1"/>
    <property type="molecule type" value="Genomic_DNA"/>
</dbReference>
<evidence type="ECO:0000256" key="1">
    <source>
        <dbReference type="SAM" id="MobiDB-lite"/>
    </source>
</evidence>
<feature type="compositionally biased region" description="Low complexity" evidence="1">
    <location>
        <begin position="18"/>
        <end position="44"/>
    </location>
</feature>